<feature type="compositionally biased region" description="Low complexity" evidence="6">
    <location>
        <begin position="11"/>
        <end position="27"/>
    </location>
</feature>
<name>A0AAD5RNH8_9PEZI</name>
<evidence type="ECO:0000313" key="10">
    <source>
        <dbReference type="Proteomes" id="UP001201980"/>
    </source>
</evidence>
<keyword evidence="3 7" id="KW-0812">Transmembrane</keyword>
<dbReference type="InterPro" id="IPR003807">
    <property type="entry name" value="DUF202"/>
</dbReference>
<protein>
    <recommendedName>
        <fullName evidence="8">DUF202 domain-containing protein</fullName>
    </recommendedName>
</protein>
<dbReference type="PANTHER" id="PTHR34187">
    <property type="entry name" value="FGR18P"/>
    <property type="match status" value="1"/>
</dbReference>
<keyword evidence="4 7" id="KW-1133">Transmembrane helix</keyword>
<evidence type="ECO:0000313" key="9">
    <source>
        <dbReference type="EMBL" id="KAJ2899171.1"/>
    </source>
</evidence>
<evidence type="ECO:0000256" key="4">
    <source>
        <dbReference type="ARBA" id="ARBA00022989"/>
    </source>
</evidence>
<feature type="transmembrane region" description="Helical" evidence="7">
    <location>
        <begin position="268"/>
        <end position="291"/>
    </location>
</feature>
<feature type="compositionally biased region" description="Low complexity" evidence="6">
    <location>
        <begin position="121"/>
        <end position="132"/>
    </location>
</feature>
<feature type="transmembrane region" description="Helical" evidence="7">
    <location>
        <begin position="184"/>
        <end position="207"/>
    </location>
</feature>
<feature type="region of interest" description="Disordered" evidence="6">
    <location>
        <begin position="1"/>
        <end position="153"/>
    </location>
</feature>
<dbReference type="AlphaFoldDB" id="A0AAD5RNH8"/>
<evidence type="ECO:0000256" key="2">
    <source>
        <dbReference type="ARBA" id="ARBA00022475"/>
    </source>
</evidence>
<evidence type="ECO:0000259" key="8">
    <source>
        <dbReference type="Pfam" id="PF02656"/>
    </source>
</evidence>
<gene>
    <name evidence="9" type="ORF">MKZ38_003368</name>
</gene>
<accession>A0AAD5RNH8</accession>
<dbReference type="InterPro" id="IPR052053">
    <property type="entry name" value="IM_YidH-like"/>
</dbReference>
<keyword evidence="5 7" id="KW-0472">Membrane</keyword>
<feature type="domain" description="DUF202" evidence="8">
    <location>
        <begin position="175"/>
        <end position="252"/>
    </location>
</feature>
<evidence type="ECO:0000256" key="7">
    <source>
        <dbReference type="SAM" id="Phobius"/>
    </source>
</evidence>
<feature type="transmembrane region" description="Helical" evidence="7">
    <location>
        <begin position="227"/>
        <end position="247"/>
    </location>
</feature>
<comment type="subcellular location">
    <subcellularLocation>
        <location evidence="1">Cell membrane</location>
        <topology evidence="1">Multi-pass membrane protein</topology>
    </subcellularLocation>
</comment>
<reference evidence="9" key="1">
    <citation type="submission" date="2022-07" db="EMBL/GenBank/DDBJ databases">
        <title>Draft genome sequence of Zalerion maritima ATCC 34329, a (micro)plastics degrading marine fungus.</title>
        <authorList>
            <person name="Paco A."/>
            <person name="Goncalves M.F.M."/>
            <person name="Rocha-Santos T.A.P."/>
            <person name="Alves A."/>
        </authorList>
    </citation>
    <scope>NUCLEOTIDE SEQUENCE</scope>
    <source>
        <strain evidence="9">ATCC 34329</strain>
    </source>
</reference>
<feature type="compositionally biased region" description="Polar residues" evidence="6">
    <location>
        <begin position="82"/>
        <end position="100"/>
    </location>
</feature>
<evidence type="ECO:0000256" key="6">
    <source>
        <dbReference type="SAM" id="MobiDB-lite"/>
    </source>
</evidence>
<dbReference type="EMBL" id="JAKWBI020000205">
    <property type="protein sequence ID" value="KAJ2899171.1"/>
    <property type="molecule type" value="Genomic_DNA"/>
</dbReference>
<feature type="compositionally biased region" description="Acidic residues" evidence="6">
    <location>
        <begin position="138"/>
        <end position="150"/>
    </location>
</feature>
<feature type="compositionally biased region" description="Basic and acidic residues" evidence="6">
    <location>
        <begin position="32"/>
        <end position="45"/>
    </location>
</feature>
<evidence type="ECO:0000256" key="5">
    <source>
        <dbReference type="ARBA" id="ARBA00023136"/>
    </source>
</evidence>
<keyword evidence="10" id="KW-1185">Reference proteome</keyword>
<dbReference type="GO" id="GO:0005886">
    <property type="term" value="C:plasma membrane"/>
    <property type="evidence" value="ECO:0007669"/>
    <property type="project" value="UniProtKB-SubCell"/>
</dbReference>
<proteinExistence type="predicted"/>
<sequence length="297" mass="32137">MADPAASGSGLSRTQPSSSQTLRRSSSGRIDPLVRRMSTQERIEEILQAGISRADSMQASGPLAPMRTRSTGSAIPEEPQSDGPTETTGMFSNITPRNYQSTETTASARERRGRRSSDLGQTQPSQQPQMQSGRNGDAADDLGSESGGDEEQSRVRRFLAQFKSIELENKGATARDHLALERTFLAWLRTSLAFASIGIAITQLFRLNTSISDGSGDNSSMKTLRQLGKPLGSTFLGISIVILLLGYNRYFEGQQWIMKGKFPASRGTIVLVAFMAFAIMITSLVVVIAVGPATREI</sequence>
<evidence type="ECO:0000256" key="3">
    <source>
        <dbReference type="ARBA" id="ARBA00022692"/>
    </source>
</evidence>
<comment type="caution">
    <text evidence="9">The sequence shown here is derived from an EMBL/GenBank/DDBJ whole genome shotgun (WGS) entry which is preliminary data.</text>
</comment>
<keyword evidence="2" id="KW-1003">Cell membrane</keyword>
<evidence type="ECO:0000256" key="1">
    <source>
        <dbReference type="ARBA" id="ARBA00004651"/>
    </source>
</evidence>
<dbReference type="Pfam" id="PF02656">
    <property type="entry name" value="DUF202"/>
    <property type="match status" value="1"/>
</dbReference>
<organism evidence="9 10">
    <name type="scientific">Zalerion maritima</name>
    <dbReference type="NCBI Taxonomy" id="339359"/>
    <lineage>
        <taxon>Eukaryota</taxon>
        <taxon>Fungi</taxon>
        <taxon>Dikarya</taxon>
        <taxon>Ascomycota</taxon>
        <taxon>Pezizomycotina</taxon>
        <taxon>Sordariomycetes</taxon>
        <taxon>Lulworthiomycetidae</taxon>
        <taxon>Lulworthiales</taxon>
        <taxon>Lulworthiaceae</taxon>
        <taxon>Zalerion</taxon>
    </lineage>
</organism>
<dbReference type="PANTHER" id="PTHR34187:SF2">
    <property type="entry name" value="DUF202 DOMAIN-CONTAINING PROTEIN"/>
    <property type="match status" value="1"/>
</dbReference>
<dbReference type="Proteomes" id="UP001201980">
    <property type="component" value="Unassembled WGS sequence"/>
</dbReference>